<proteinExistence type="predicted"/>
<organism evidence="2">
    <name type="scientific">feces metagenome</name>
    <dbReference type="NCBI Taxonomy" id="1861841"/>
    <lineage>
        <taxon>unclassified sequences</taxon>
        <taxon>metagenomes</taxon>
        <taxon>organismal metagenomes</taxon>
    </lineage>
</organism>
<accession>A0A7M2QNB7</accession>
<name>A0A7M2QNB7_9ZZZZ</name>
<reference evidence="2" key="1">
    <citation type="submission" date="2020-09" db="EMBL/GenBank/DDBJ databases">
        <authorList>
            <person name="Eze J.U."/>
            <person name="Rahube T.O."/>
        </authorList>
    </citation>
    <scope>NUCLEOTIDE SEQUENCE</scope>
</reference>
<evidence type="ECO:0000256" key="1">
    <source>
        <dbReference type="SAM" id="MobiDB-lite"/>
    </source>
</evidence>
<evidence type="ECO:0000313" key="2">
    <source>
        <dbReference type="EMBL" id="QOV05633.1"/>
    </source>
</evidence>
<sequence length="249" mass="27727">MAGFFDDMFEDGETSPQMTGDTLPVINTNDPQEDSPELVDLGAKDFEEEEEIDAEIESDGADVGNYVDPVADPDIPNLDHGLLSDSGVRHRYEGHAVFNNLVRMDWLKAIKLDPDSFDAVLYRAVPHQRAGTPETASEVIEPNQQIYDYQAPELITALDCPDEMESFRSLYDDSDNTGISDVALILRLAAVNVPVGSMLEWLEELSDGSTVRRFWYIHRIFNYGTAKVGSLFYCVPSRAFEGNFDGNAC</sequence>
<feature type="compositionally biased region" description="Polar residues" evidence="1">
    <location>
        <begin position="14"/>
        <end position="30"/>
    </location>
</feature>
<dbReference type="EMBL" id="MT993629">
    <property type="protein sequence ID" value="QOV05633.1"/>
    <property type="molecule type" value="Genomic_DNA"/>
</dbReference>
<dbReference type="AlphaFoldDB" id="A0A7M2QNB7"/>
<feature type="region of interest" description="Disordered" evidence="1">
    <location>
        <begin position="1"/>
        <end position="37"/>
    </location>
</feature>
<protein>
    <submittedName>
        <fullName evidence="2">Uncharacterized protein</fullName>
    </submittedName>
</protein>